<dbReference type="RefSeq" id="WP_053939274.1">
    <property type="nucleotide sequence ID" value="NZ_LAQT01000031.1"/>
</dbReference>
<dbReference type="PANTHER" id="PTHR20935:SF0">
    <property type="entry name" value="SERINE_THREONINE-PROTEIN PHOSPHATASE PGAM5, MITOCHONDRIAL"/>
    <property type="match status" value="1"/>
</dbReference>
<evidence type="ECO:0000256" key="1">
    <source>
        <dbReference type="ARBA" id="ARBA00022801"/>
    </source>
</evidence>
<dbReference type="SMART" id="SM00855">
    <property type="entry name" value="PGAM"/>
    <property type="match status" value="1"/>
</dbReference>
<dbReference type="Gene3D" id="3.40.50.1240">
    <property type="entry name" value="Phosphoglycerate mutase-like"/>
    <property type="match status" value="1"/>
</dbReference>
<dbReference type="STRING" id="857265.WG78_18440"/>
<dbReference type="AlphaFoldDB" id="A0A0N0XGL9"/>
<dbReference type="InterPro" id="IPR013078">
    <property type="entry name" value="His_Pase_superF_clade-1"/>
</dbReference>
<dbReference type="OrthoDB" id="9814783at2"/>
<organism evidence="2 3">
    <name type="scientific">Amantichitinum ursilacus</name>
    <dbReference type="NCBI Taxonomy" id="857265"/>
    <lineage>
        <taxon>Bacteria</taxon>
        <taxon>Pseudomonadati</taxon>
        <taxon>Pseudomonadota</taxon>
        <taxon>Betaproteobacteria</taxon>
        <taxon>Neisseriales</taxon>
        <taxon>Chitinibacteraceae</taxon>
        <taxon>Amantichitinum</taxon>
    </lineage>
</organism>
<dbReference type="InterPro" id="IPR051021">
    <property type="entry name" value="Mito_Ser/Thr_phosphatase"/>
</dbReference>
<evidence type="ECO:0000313" key="3">
    <source>
        <dbReference type="Proteomes" id="UP000037939"/>
    </source>
</evidence>
<dbReference type="GO" id="GO:0004722">
    <property type="term" value="F:protein serine/threonine phosphatase activity"/>
    <property type="evidence" value="ECO:0007669"/>
    <property type="project" value="TreeGrafter"/>
</dbReference>
<accession>A0A0N0XGL9</accession>
<sequence>MTPGATLDLILWRHAEADDHHDDLKRELTRHGRQQAERTAAWLARQLAGHKLAVVTSEARRAQQTASALTADFRIDARINPDVSSVNDYLQAAGWPNPASDVTLLVGHQPTIGRLVSVLLHGVEQDLPVKKSSIWWLQRRVRDGNVQYVLKASISPDLLPD</sequence>
<name>A0A0N0XGL9_9NEIS</name>
<dbReference type="EMBL" id="LAQT01000031">
    <property type="protein sequence ID" value="KPC50211.1"/>
    <property type="molecule type" value="Genomic_DNA"/>
</dbReference>
<evidence type="ECO:0000313" key="2">
    <source>
        <dbReference type="EMBL" id="KPC50211.1"/>
    </source>
</evidence>
<comment type="caution">
    <text evidence="2">The sequence shown here is derived from an EMBL/GenBank/DDBJ whole genome shotgun (WGS) entry which is preliminary data.</text>
</comment>
<dbReference type="GO" id="GO:0090141">
    <property type="term" value="P:positive regulation of mitochondrial fission"/>
    <property type="evidence" value="ECO:0007669"/>
    <property type="project" value="TreeGrafter"/>
</dbReference>
<proteinExistence type="predicted"/>
<dbReference type="Proteomes" id="UP000037939">
    <property type="component" value="Unassembled WGS sequence"/>
</dbReference>
<dbReference type="SUPFAM" id="SSF53254">
    <property type="entry name" value="Phosphoglycerate mutase-like"/>
    <property type="match status" value="1"/>
</dbReference>
<protein>
    <submittedName>
        <fullName evidence="2">Phosphohistidine phosphatase</fullName>
    </submittedName>
</protein>
<keyword evidence="3" id="KW-1185">Reference proteome</keyword>
<dbReference type="CDD" id="cd07067">
    <property type="entry name" value="HP_PGM_like"/>
    <property type="match status" value="1"/>
</dbReference>
<dbReference type="Pfam" id="PF00300">
    <property type="entry name" value="His_Phos_1"/>
    <property type="match status" value="1"/>
</dbReference>
<dbReference type="PANTHER" id="PTHR20935">
    <property type="entry name" value="PHOSPHOGLYCERATE MUTASE-RELATED"/>
    <property type="match status" value="1"/>
</dbReference>
<keyword evidence="1" id="KW-0378">Hydrolase</keyword>
<reference evidence="2 3" key="1">
    <citation type="submission" date="2015-07" db="EMBL/GenBank/DDBJ databases">
        <title>Draft genome sequence of the Amantichitinum ursilacus IGB-41, a new chitin-degrading bacterium.</title>
        <authorList>
            <person name="Kirstahler P."/>
            <person name="Guenther M."/>
            <person name="Grumaz C."/>
            <person name="Rupp S."/>
            <person name="Zibek S."/>
            <person name="Sohn K."/>
        </authorList>
    </citation>
    <scope>NUCLEOTIDE SEQUENCE [LARGE SCALE GENOMIC DNA]</scope>
    <source>
        <strain evidence="2 3">IGB-41</strain>
    </source>
</reference>
<dbReference type="InterPro" id="IPR029033">
    <property type="entry name" value="His_PPase_superfam"/>
</dbReference>
<gene>
    <name evidence="2" type="ORF">WG78_18440</name>
</gene>